<organism evidence="1 2">
    <name type="scientific">Phanerochaete carnosa (strain HHB-10118-sp)</name>
    <name type="common">White-rot fungus</name>
    <name type="synonym">Peniophora carnosa</name>
    <dbReference type="NCBI Taxonomy" id="650164"/>
    <lineage>
        <taxon>Eukaryota</taxon>
        <taxon>Fungi</taxon>
        <taxon>Dikarya</taxon>
        <taxon>Basidiomycota</taxon>
        <taxon>Agaricomycotina</taxon>
        <taxon>Agaricomycetes</taxon>
        <taxon>Polyporales</taxon>
        <taxon>Phanerochaetaceae</taxon>
        <taxon>Phanerochaete</taxon>
    </lineage>
</organism>
<dbReference type="OrthoDB" id="5418601at2759"/>
<dbReference type="AlphaFoldDB" id="K5W3R4"/>
<gene>
    <name evidence="1" type="ORF">PHACADRAFT_211413</name>
</gene>
<dbReference type="InParanoid" id="K5W3R4"/>
<proteinExistence type="predicted"/>
<accession>K5W3R4</accession>
<dbReference type="GeneID" id="18913100"/>
<dbReference type="EMBL" id="JH930474">
    <property type="protein sequence ID" value="EKM53765.1"/>
    <property type="molecule type" value="Genomic_DNA"/>
</dbReference>
<name>K5W3R4_PHACS</name>
<reference evidence="1 2" key="1">
    <citation type="journal article" date="2012" name="BMC Genomics">
        <title>Comparative genomics of the white-rot fungi, Phanerochaete carnosa and P. chrysosporium, to elucidate the genetic basis of the distinct wood types they colonize.</title>
        <authorList>
            <person name="Suzuki H."/>
            <person name="MacDonald J."/>
            <person name="Syed K."/>
            <person name="Salamov A."/>
            <person name="Hori C."/>
            <person name="Aerts A."/>
            <person name="Henrissat B."/>
            <person name="Wiebenga A."/>
            <person name="vanKuyk P.A."/>
            <person name="Barry K."/>
            <person name="Lindquist E."/>
            <person name="LaButti K."/>
            <person name="Lapidus A."/>
            <person name="Lucas S."/>
            <person name="Coutinho P."/>
            <person name="Gong Y."/>
            <person name="Samejima M."/>
            <person name="Mahadevan R."/>
            <person name="Abou-Zaid M."/>
            <person name="de Vries R.P."/>
            <person name="Igarashi K."/>
            <person name="Yadav J.S."/>
            <person name="Grigoriev I.V."/>
            <person name="Master E.R."/>
        </authorList>
    </citation>
    <scope>NUCLEOTIDE SEQUENCE [LARGE SCALE GENOMIC DNA]</scope>
    <source>
        <strain evidence="1 2">HHB-10118-sp</strain>
    </source>
</reference>
<keyword evidence="2" id="KW-1185">Reference proteome</keyword>
<evidence type="ECO:0000313" key="2">
    <source>
        <dbReference type="Proteomes" id="UP000008370"/>
    </source>
</evidence>
<evidence type="ECO:0000313" key="1">
    <source>
        <dbReference type="EMBL" id="EKM53765.1"/>
    </source>
</evidence>
<dbReference type="HOGENOM" id="CLU_016205_1_0_1"/>
<sequence length="388" mass="44547">MTQYHRSFFIRDLYTFLHRTINATMREARLQVWWRIKMSESGVPLEYLFTSKGQGRAFSLVPEPRSSVPFQWAHFDPGAIPNTLADTPCNALNVTELLELNDILGTGYSLDERGLMQCLAHFLCFSRDFGQVYGSLRCHWRSNFTQLLFDLAAKQREDEAMRKNALDCGYITNSWVSTRRMWDPHSNRVLPFHVLPSGGYSKIPDYVWTLSHSWVHETCARTNVWTPINGYEWPVPIPNDTTFDHVRVELLNLGAEKEEWELDVPTIGYMYARSLLCATYFNGLGLPFDPSPQVLSSDRHWLNRVWTVQEATNSWLPGGATGTVSADTRHFFQNLPRSMPLFDRLPFAAEAMQGRHCTTELDRIHGLAYILGCETLPIYDEGMPPELA</sequence>
<dbReference type="Proteomes" id="UP000008370">
    <property type="component" value="Unassembled WGS sequence"/>
</dbReference>
<dbReference type="KEGG" id="pco:PHACADRAFT_211413"/>
<protein>
    <submittedName>
        <fullName evidence="1">Uncharacterized protein</fullName>
    </submittedName>
</protein>
<dbReference type="RefSeq" id="XP_007398443.1">
    <property type="nucleotide sequence ID" value="XM_007398381.1"/>
</dbReference>